<evidence type="ECO:0000313" key="3">
    <source>
        <dbReference type="Proteomes" id="UP000234505"/>
    </source>
</evidence>
<dbReference type="SUPFAM" id="SSF53850">
    <property type="entry name" value="Periplasmic binding protein-like II"/>
    <property type="match status" value="1"/>
</dbReference>
<accession>A0A2J4PR26</accession>
<feature type="domain" description="Solute-binding protein family 3/N-terminal" evidence="1">
    <location>
        <begin position="11"/>
        <end position="44"/>
    </location>
</feature>
<dbReference type="AlphaFoldDB" id="A0A2J4PR26"/>
<sequence>GGISSDVGIAVNKDNPALRDALNGAIKAIRADGTYDAIQKKYFSFDIYGK</sequence>
<protein>
    <submittedName>
        <fullName evidence="2">ABC transporter substrate-binding protein</fullName>
    </submittedName>
</protein>
<organism evidence="2 3">
    <name type="scientific">Klebsiella michiganensis</name>
    <dbReference type="NCBI Taxonomy" id="1134687"/>
    <lineage>
        <taxon>Bacteria</taxon>
        <taxon>Pseudomonadati</taxon>
        <taxon>Pseudomonadota</taxon>
        <taxon>Gammaproteobacteria</taxon>
        <taxon>Enterobacterales</taxon>
        <taxon>Enterobacteriaceae</taxon>
        <taxon>Klebsiella/Raoultella group</taxon>
        <taxon>Klebsiella</taxon>
    </lineage>
</organism>
<name>A0A2J4PR26_9ENTR</name>
<gene>
    <name evidence="2" type="ORF">CWN50_30725</name>
</gene>
<dbReference type="Gene3D" id="3.40.190.10">
    <property type="entry name" value="Periplasmic binding protein-like II"/>
    <property type="match status" value="1"/>
</dbReference>
<reference evidence="2 3" key="2">
    <citation type="submission" date="2018-01" db="EMBL/GenBank/DDBJ databases">
        <title>Genomic study of Klebsiella pneumoniae.</title>
        <authorList>
            <person name="Yang Y."/>
            <person name="Bicalho R."/>
        </authorList>
    </citation>
    <scope>NUCLEOTIDE SEQUENCE [LARGE SCALE GENOMIC DNA]</scope>
    <source>
        <strain evidence="2 3">A11</strain>
    </source>
</reference>
<dbReference type="EMBL" id="PIDS01001641">
    <property type="protein sequence ID" value="PLL21264.1"/>
    <property type="molecule type" value="Genomic_DNA"/>
</dbReference>
<feature type="non-terminal residue" evidence="2">
    <location>
        <position position="1"/>
    </location>
</feature>
<proteinExistence type="predicted"/>
<dbReference type="Proteomes" id="UP000234505">
    <property type="component" value="Unassembled WGS sequence"/>
</dbReference>
<evidence type="ECO:0000259" key="1">
    <source>
        <dbReference type="Pfam" id="PF00497"/>
    </source>
</evidence>
<dbReference type="Pfam" id="PF00497">
    <property type="entry name" value="SBP_bac_3"/>
    <property type="match status" value="1"/>
</dbReference>
<reference evidence="2 3" key="1">
    <citation type="submission" date="2017-11" db="EMBL/GenBank/DDBJ databases">
        <authorList>
            <person name="Han C.G."/>
        </authorList>
    </citation>
    <scope>NUCLEOTIDE SEQUENCE [LARGE SCALE GENOMIC DNA]</scope>
    <source>
        <strain evidence="2 3">A11</strain>
    </source>
</reference>
<comment type="caution">
    <text evidence="2">The sequence shown here is derived from an EMBL/GenBank/DDBJ whole genome shotgun (WGS) entry which is preliminary data.</text>
</comment>
<evidence type="ECO:0000313" key="2">
    <source>
        <dbReference type="EMBL" id="PLL21264.1"/>
    </source>
</evidence>
<dbReference type="InterPro" id="IPR001638">
    <property type="entry name" value="Solute-binding_3/MltF_N"/>
</dbReference>